<keyword evidence="1" id="KW-1133">Transmembrane helix</keyword>
<reference evidence="3" key="1">
    <citation type="submission" date="2022-10" db="EMBL/GenBank/DDBJ databases">
        <title>Rhodococcus sp.75.</title>
        <authorList>
            <person name="Sun M."/>
        </authorList>
    </citation>
    <scope>NUCLEOTIDE SEQUENCE</scope>
    <source>
        <strain evidence="3">75</strain>
    </source>
</reference>
<dbReference type="Gene3D" id="3.40.50.300">
    <property type="entry name" value="P-loop containing nucleotide triphosphate hydrolases"/>
    <property type="match status" value="1"/>
</dbReference>
<keyword evidence="1" id="KW-0472">Membrane</keyword>
<evidence type="ECO:0000256" key="1">
    <source>
        <dbReference type="SAM" id="Phobius"/>
    </source>
</evidence>
<dbReference type="Proteomes" id="UP001164965">
    <property type="component" value="Chromosome"/>
</dbReference>
<feature type="transmembrane region" description="Helical" evidence="1">
    <location>
        <begin position="480"/>
        <end position="498"/>
    </location>
</feature>
<dbReference type="PANTHER" id="PTHR43681">
    <property type="entry name" value="TRANSMEMBRANE GTPASE FZO"/>
    <property type="match status" value="1"/>
</dbReference>
<dbReference type="EMBL" id="CP110615">
    <property type="protein sequence ID" value="UZJ24836.1"/>
    <property type="molecule type" value="Genomic_DNA"/>
</dbReference>
<evidence type="ECO:0000259" key="2">
    <source>
        <dbReference type="Pfam" id="PF01926"/>
    </source>
</evidence>
<keyword evidence="4" id="KW-1185">Reference proteome</keyword>
<dbReference type="PANTHER" id="PTHR43681:SF1">
    <property type="entry name" value="SARCALUMENIN"/>
    <property type="match status" value="1"/>
</dbReference>
<accession>A0ABY6P0P3</accession>
<dbReference type="InterPro" id="IPR027417">
    <property type="entry name" value="P-loop_NTPase"/>
</dbReference>
<sequence length="608" mass="63305">MTTPVSAGAAPSTLPTEVRTARAQLTALLGEAVRPASTPTPDTPTVVVVGETGRGKSSLVNALLHSPGASPVDAAGPTPVHIVLAHAEVPVLTVHRVGCAPLTVDPAALTSWNALLAALPQDGPPPRHVELGLPVPLLEHLTLVDTPGVGGLDGLHSGLAEVAAAGATALLVVLDAGAPLTHPELDLLARLGRDVDTVLLALTRTDVHRGWREVLAADRALLARHVPRLAGVVVHPVSSRLAAAADSAPTPELARVLREQSGIAVLQAELQRTVARRAVMLGEANGLRALHSALVAVARAARTEARALQSGEGAPAELRTRRTELVQQRRSGARAATLRLRAEVQRARVESTHEVAAGVRETQGQFRAAVDAADRERLELLPAQLDPALGALALRVSASLAQRLQRVSALVLAEVFTAEEVAGLDSTPPVPHVPVPAARPVEKRVSASEDRLMVVAGASGGVGLGKLALAPLALVPGLNLVLVPLTLGLGAGAAWWMARARGHVADRAHVRQWAAEVLADARSSLDQLVAEQLIDTEHQLGAALDDALARRVAQLDAELRDVDAALRLDAGERARLARAADARHAELLAGAQRAAALLERLAAVRDRR</sequence>
<dbReference type="RefSeq" id="WP_265382942.1">
    <property type="nucleotide sequence ID" value="NZ_CP110615.1"/>
</dbReference>
<feature type="domain" description="G" evidence="2">
    <location>
        <begin position="45"/>
        <end position="192"/>
    </location>
</feature>
<evidence type="ECO:0000313" key="4">
    <source>
        <dbReference type="Proteomes" id="UP001164965"/>
    </source>
</evidence>
<evidence type="ECO:0000313" key="3">
    <source>
        <dbReference type="EMBL" id="UZJ24836.1"/>
    </source>
</evidence>
<dbReference type="InterPro" id="IPR051943">
    <property type="entry name" value="TRAFAC_Dynamin-like_GTPase"/>
</dbReference>
<dbReference type="SUPFAM" id="SSF52540">
    <property type="entry name" value="P-loop containing nucleoside triphosphate hydrolases"/>
    <property type="match status" value="1"/>
</dbReference>
<name>A0ABY6P0P3_9NOCA</name>
<organism evidence="3 4">
    <name type="scientific">Rhodococcus antarcticus</name>
    <dbReference type="NCBI Taxonomy" id="2987751"/>
    <lineage>
        <taxon>Bacteria</taxon>
        <taxon>Bacillati</taxon>
        <taxon>Actinomycetota</taxon>
        <taxon>Actinomycetes</taxon>
        <taxon>Mycobacteriales</taxon>
        <taxon>Nocardiaceae</taxon>
        <taxon>Rhodococcus</taxon>
    </lineage>
</organism>
<dbReference type="Pfam" id="PF01926">
    <property type="entry name" value="MMR_HSR1"/>
    <property type="match status" value="1"/>
</dbReference>
<keyword evidence="1" id="KW-0812">Transmembrane</keyword>
<gene>
    <name evidence="3" type="ORF">RHODO2019_17325</name>
</gene>
<proteinExistence type="predicted"/>
<protein>
    <submittedName>
        <fullName evidence="3">50S ribosome-binding GTPase</fullName>
    </submittedName>
</protein>
<dbReference type="InterPro" id="IPR006073">
    <property type="entry name" value="GTP-bd"/>
</dbReference>